<evidence type="ECO:0000313" key="12">
    <source>
        <dbReference type="EMBL" id="GAA1985617.1"/>
    </source>
</evidence>
<feature type="transmembrane region" description="Helical" evidence="10">
    <location>
        <begin position="67"/>
        <end position="84"/>
    </location>
</feature>
<comment type="catalytic activity">
    <reaction evidence="1">
        <text>ATP + protein L-histidine = ADP + protein N-phospho-L-histidine.</text>
        <dbReference type="EC" id="2.7.13.3"/>
    </reaction>
</comment>
<evidence type="ECO:0000259" key="11">
    <source>
        <dbReference type="Pfam" id="PF07730"/>
    </source>
</evidence>
<keyword evidence="10" id="KW-1133">Transmembrane helix</keyword>
<reference evidence="12 13" key="1">
    <citation type="journal article" date="2019" name="Int. J. Syst. Evol. Microbiol.">
        <title>The Global Catalogue of Microorganisms (GCM) 10K type strain sequencing project: providing services to taxonomists for standard genome sequencing and annotation.</title>
        <authorList>
            <consortium name="The Broad Institute Genomics Platform"/>
            <consortium name="The Broad Institute Genome Sequencing Center for Infectious Disease"/>
            <person name="Wu L."/>
            <person name="Ma J."/>
        </authorList>
    </citation>
    <scope>NUCLEOTIDE SEQUENCE [LARGE SCALE GENOMIC DNA]</scope>
    <source>
        <strain evidence="12 13">JCM 14545</strain>
    </source>
</reference>
<organism evidence="12 13">
    <name type="scientific">Amycolatopsis minnesotensis</name>
    <dbReference type="NCBI Taxonomy" id="337894"/>
    <lineage>
        <taxon>Bacteria</taxon>
        <taxon>Bacillati</taxon>
        <taxon>Actinomycetota</taxon>
        <taxon>Actinomycetes</taxon>
        <taxon>Pseudonocardiales</taxon>
        <taxon>Pseudonocardiaceae</taxon>
        <taxon>Amycolatopsis</taxon>
    </lineage>
</organism>
<evidence type="ECO:0000313" key="13">
    <source>
        <dbReference type="Proteomes" id="UP001501116"/>
    </source>
</evidence>
<evidence type="ECO:0000256" key="1">
    <source>
        <dbReference type="ARBA" id="ARBA00000085"/>
    </source>
</evidence>
<keyword evidence="6 12" id="KW-0418">Kinase</keyword>
<keyword evidence="5" id="KW-0547">Nucleotide-binding</keyword>
<keyword evidence="10" id="KW-0472">Membrane</keyword>
<evidence type="ECO:0000256" key="8">
    <source>
        <dbReference type="ARBA" id="ARBA00023012"/>
    </source>
</evidence>
<dbReference type="SUPFAM" id="SSF55874">
    <property type="entry name" value="ATPase domain of HSP90 chaperone/DNA topoisomerase II/histidine kinase"/>
    <property type="match status" value="1"/>
</dbReference>
<keyword evidence="8" id="KW-0902">Two-component regulatory system</keyword>
<dbReference type="InterPro" id="IPR036890">
    <property type="entry name" value="HATPase_C_sf"/>
</dbReference>
<dbReference type="EMBL" id="BAAANN010000042">
    <property type="protein sequence ID" value="GAA1985617.1"/>
    <property type="molecule type" value="Genomic_DNA"/>
</dbReference>
<dbReference type="Gene3D" id="1.20.5.1930">
    <property type="match status" value="1"/>
</dbReference>
<gene>
    <name evidence="12" type="ORF">GCM10009754_74110</name>
</gene>
<accession>A0ABN2SF38</accession>
<keyword evidence="3" id="KW-0597">Phosphoprotein</keyword>
<dbReference type="Proteomes" id="UP001501116">
    <property type="component" value="Unassembled WGS sequence"/>
</dbReference>
<keyword evidence="7" id="KW-0067">ATP-binding</keyword>
<evidence type="ECO:0000256" key="10">
    <source>
        <dbReference type="SAM" id="Phobius"/>
    </source>
</evidence>
<evidence type="ECO:0000256" key="6">
    <source>
        <dbReference type="ARBA" id="ARBA00022777"/>
    </source>
</evidence>
<dbReference type="PANTHER" id="PTHR24421:SF10">
    <property type="entry name" value="NITRATE_NITRITE SENSOR PROTEIN NARQ"/>
    <property type="match status" value="1"/>
</dbReference>
<comment type="caution">
    <text evidence="12">The sequence shown here is derived from an EMBL/GenBank/DDBJ whole genome shotgun (WGS) entry which is preliminary data.</text>
</comment>
<proteinExistence type="predicted"/>
<dbReference type="EC" id="2.7.13.3" evidence="2"/>
<feature type="transmembrane region" description="Helical" evidence="10">
    <location>
        <begin position="91"/>
        <end position="108"/>
    </location>
</feature>
<feature type="transmembrane region" description="Helical" evidence="10">
    <location>
        <begin position="396"/>
        <end position="420"/>
    </location>
</feature>
<feature type="transmembrane region" description="Helical" evidence="10">
    <location>
        <begin position="6"/>
        <end position="32"/>
    </location>
</feature>
<name>A0ABN2SF38_9PSEU</name>
<dbReference type="CDD" id="cd16917">
    <property type="entry name" value="HATPase_UhpB-NarQ-NarX-like"/>
    <property type="match status" value="1"/>
</dbReference>
<evidence type="ECO:0000256" key="5">
    <source>
        <dbReference type="ARBA" id="ARBA00022741"/>
    </source>
</evidence>
<evidence type="ECO:0000256" key="9">
    <source>
        <dbReference type="SAM" id="MobiDB-lite"/>
    </source>
</evidence>
<evidence type="ECO:0000256" key="4">
    <source>
        <dbReference type="ARBA" id="ARBA00022679"/>
    </source>
</evidence>
<dbReference type="PANTHER" id="PTHR24421">
    <property type="entry name" value="NITRATE/NITRITE SENSOR PROTEIN NARX-RELATED"/>
    <property type="match status" value="1"/>
</dbReference>
<dbReference type="GO" id="GO:0016301">
    <property type="term" value="F:kinase activity"/>
    <property type="evidence" value="ECO:0007669"/>
    <property type="project" value="UniProtKB-KW"/>
</dbReference>
<feature type="transmembrane region" description="Helical" evidence="10">
    <location>
        <begin position="114"/>
        <end position="131"/>
    </location>
</feature>
<dbReference type="InterPro" id="IPR011712">
    <property type="entry name" value="Sig_transdc_His_kin_sub3_dim/P"/>
</dbReference>
<dbReference type="Pfam" id="PF07730">
    <property type="entry name" value="HisKA_3"/>
    <property type="match status" value="1"/>
</dbReference>
<dbReference type="Gene3D" id="3.30.565.10">
    <property type="entry name" value="Histidine kinase-like ATPase, C-terminal domain"/>
    <property type="match status" value="1"/>
</dbReference>
<keyword evidence="13" id="KW-1185">Reference proteome</keyword>
<evidence type="ECO:0000256" key="7">
    <source>
        <dbReference type="ARBA" id="ARBA00022840"/>
    </source>
</evidence>
<evidence type="ECO:0000256" key="2">
    <source>
        <dbReference type="ARBA" id="ARBA00012438"/>
    </source>
</evidence>
<keyword evidence="4" id="KW-0808">Transferase</keyword>
<evidence type="ECO:0000256" key="3">
    <source>
        <dbReference type="ARBA" id="ARBA00022553"/>
    </source>
</evidence>
<sequence>MVLDVAIWLFLCGMVFEEHPGVLTLVLGLLAVTVSVGTARWSPLVSLVVAAITSVDTLFNFASRVPAWPIGLMVVMCCFAGRRMPRAREALIAFAAVGLAGVPVSFAVNDTEMADWGAMAAVLLFAGLLPWQVGRYLRLREDLVRTGWQRAEDLENQQRIVADQARLRERARIASDMHDSLGHELALIAVRAAALEVAGGLGESQQHEAAELRKSAAVATDRLRQIIGVLREDPAPTEPVDDSVSEVVERAKRSGMLIDSEVDESRSDPDMVGRAVHRVVQEGLTNVAKHAPGAVVTVRVRRSESETTVLVRNAKPPAGPLPGVASGKQGLLGLAERVRLVGGTLRAEPCEGDGFEVFATLPLDGSPSESDTADAGMRSESARAHHAARRQVRRSLIAAIVVPPAIMCCLLGIVGLIFLVDYNRSQLGKDSFAGLKIGETRQEMSAVLPDRQTDTHPADPLHPPPPRSDCEYYGVGGSVFDLRTEVHRLCFLDGRLAAKDVLKIVRKD</sequence>
<dbReference type="InterPro" id="IPR050482">
    <property type="entry name" value="Sensor_HK_TwoCompSys"/>
</dbReference>
<feature type="domain" description="Signal transduction histidine kinase subgroup 3 dimerisation and phosphoacceptor" evidence="11">
    <location>
        <begin position="169"/>
        <end position="233"/>
    </location>
</feature>
<feature type="region of interest" description="Disordered" evidence="9">
    <location>
        <begin position="361"/>
        <end position="386"/>
    </location>
</feature>
<keyword evidence="10" id="KW-0812">Transmembrane</keyword>
<protein>
    <recommendedName>
        <fullName evidence="2">histidine kinase</fullName>
        <ecNumber evidence="2">2.7.13.3</ecNumber>
    </recommendedName>
</protein>